<keyword evidence="3" id="KW-1185">Reference proteome</keyword>
<dbReference type="AlphaFoldDB" id="A0A836G5Z7"/>
<feature type="region of interest" description="Disordered" evidence="1">
    <location>
        <begin position="915"/>
        <end position="959"/>
    </location>
</feature>
<evidence type="ECO:0000313" key="2">
    <source>
        <dbReference type="EMBL" id="KAG5466994.1"/>
    </source>
</evidence>
<accession>A0A836G5Z7</accession>
<feature type="region of interest" description="Disordered" evidence="1">
    <location>
        <begin position="1"/>
        <end position="20"/>
    </location>
</feature>
<dbReference type="KEGG" id="lmat:92511309"/>
<feature type="region of interest" description="Disordered" evidence="1">
    <location>
        <begin position="1089"/>
        <end position="1108"/>
    </location>
</feature>
<dbReference type="GeneID" id="92511309"/>
<feature type="compositionally biased region" description="Basic and acidic residues" evidence="1">
    <location>
        <begin position="802"/>
        <end position="811"/>
    </location>
</feature>
<evidence type="ECO:0000313" key="3">
    <source>
        <dbReference type="Proteomes" id="UP000673552"/>
    </source>
</evidence>
<evidence type="ECO:0000256" key="1">
    <source>
        <dbReference type="SAM" id="MobiDB-lite"/>
    </source>
</evidence>
<feature type="region of interest" description="Disordered" evidence="1">
    <location>
        <begin position="975"/>
        <end position="1001"/>
    </location>
</feature>
<feature type="region of interest" description="Disordered" evidence="1">
    <location>
        <begin position="801"/>
        <end position="821"/>
    </location>
</feature>
<organism evidence="2 3">
    <name type="scientific">Leishmania martiniquensis</name>
    <dbReference type="NCBI Taxonomy" id="1580590"/>
    <lineage>
        <taxon>Eukaryota</taxon>
        <taxon>Discoba</taxon>
        <taxon>Euglenozoa</taxon>
        <taxon>Kinetoplastea</taxon>
        <taxon>Metakinetoplastina</taxon>
        <taxon>Trypanosomatida</taxon>
        <taxon>Trypanosomatidae</taxon>
        <taxon>Leishmaniinae</taxon>
        <taxon>Leishmania</taxon>
    </lineage>
</organism>
<dbReference type="Proteomes" id="UP000673552">
    <property type="component" value="Unassembled WGS sequence"/>
</dbReference>
<feature type="compositionally biased region" description="Polar residues" evidence="1">
    <location>
        <begin position="985"/>
        <end position="996"/>
    </location>
</feature>
<reference evidence="3" key="1">
    <citation type="journal article" date="2021" name="Microbiol. Resour. Announc.">
        <title>LGAAP: Leishmaniinae Genome Assembly and Annotation Pipeline.</title>
        <authorList>
            <person name="Almutairi H."/>
            <person name="Urbaniak M.D."/>
            <person name="Bates M.D."/>
            <person name="Jariyapan N."/>
            <person name="Kwakye-Nuako G."/>
            <person name="Thomaz-Soccol V."/>
            <person name="Al-Salem W.S."/>
            <person name="Dillon R.J."/>
            <person name="Bates P.A."/>
            <person name="Gatherer D."/>
        </authorList>
    </citation>
    <scope>NUCLEOTIDE SEQUENCE [LARGE SCALE GENOMIC DNA]</scope>
</reference>
<feature type="region of interest" description="Disordered" evidence="1">
    <location>
        <begin position="143"/>
        <end position="170"/>
    </location>
</feature>
<comment type="caution">
    <text evidence="2">The sequence shown here is derived from an EMBL/GenBank/DDBJ whole genome shotgun (WGS) entry which is preliminary data.</text>
</comment>
<proteinExistence type="predicted"/>
<feature type="compositionally biased region" description="Basic and acidic residues" evidence="1">
    <location>
        <begin position="1091"/>
        <end position="1108"/>
    </location>
</feature>
<feature type="compositionally biased region" description="Gly residues" evidence="1">
    <location>
        <begin position="917"/>
        <end position="932"/>
    </location>
</feature>
<feature type="compositionally biased region" description="Low complexity" evidence="1">
    <location>
        <begin position="948"/>
        <end position="959"/>
    </location>
</feature>
<reference evidence="3" key="2">
    <citation type="journal article" date="2021" name="Sci. Data">
        <title>Chromosome-scale genome sequencing, assembly and annotation of six genomes from subfamily Leishmaniinae.</title>
        <authorList>
            <person name="Almutairi H."/>
            <person name="Urbaniak M.D."/>
            <person name="Bates M.D."/>
            <person name="Jariyapan N."/>
            <person name="Kwakye-Nuako G."/>
            <person name="Thomaz Soccol V."/>
            <person name="Al-Salem W.S."/>
            <person name="Dillon R.J."/>
            <person name="Bates P.A."/>
            <person name="Gatherer D."/>
        </authorList>
    </citation>
    <scope>NUCLEOTIDE SEQUENCE [LARGE SCALE GENOMIC DNA]</scope>
</reference>
<name>A0A836G5Z7_9TRYP</name>
<dbReference type="RefSeq" id="XP_067174902.1">
    <property type="nucleotide sequence ID" value="XM_067318797.1"/>
</dbReference>
<dbReference type="OrthoDB" id="273840at2759"/>
<feature type="compositionally biased region" description="Low complexity" evidence="1">
    <location>
        <begin position="84"/>
        <end position="97"/>
    </location>
</feature>
<protein>
    <submittedName>
        <fullName evidence="2">Uncharacterized protein</fullName>
    </submittedName>
</protein>
<feature type="region of interest" description="Disordered" evidence="1">
    <location>
        <begin position="488"/>
        <end position="518"/>
    </location>
</feature>
<sequence>MSLFTHPGRVEVSSGDSELDSIASSIADSADELIEELARMALAGHYSGAPRAYETNELLQGRGMVRRPRDVAYPRPSVGPPRQPTSSSPASSSGPPSYQGRERSNTRDASSWPQCVPYDADEAERDACALEKMYRRLAREYRGGARSVGPAASPTKAAGTGKHRYTVANGDSAWPPLSDAAAAARRTNRRLDERAQLRLAVLSKAPLARRAEKYERRKEREAAARRHPKPLRVSAKAVKRGTRLFLEAQERANNTRRMQESLARQKAAQEKRECTFHPSVSNYAAQLAADGAYCSLESRLANQAAHDEKRLRLRLEREVELEKECTFKPTLSPGTEELLPILRCRRERRHLRRTLRTSGCERLRRSRRGRVSSPTHEPFEAGERLYRDGGERLLRQQVRLQRMTAKEQRHVVGGGLRLSHADAQQLADRLTAWAAACAMNREELRLALEQQEREPAYAGAKREVPTGQVDGLPLRRAASNLNGSVFAPPLAKLPGSDRGSSGPATSAAMVPPPLRSGHYYAPSKTSARGCSAAQHPEVSLEALNRARPVRLHADAAFVATGAGAIRSQASPSAPARSPAVDVSVQKELLRIHLGALFYKYATFPTATAVCLAQIKQQVRCYYPEDSGIVAALASSFTKEQELITKTDFMAALARYVVEHGIQPWCLPHRSVPNAFVNEPYSSRTSSHPSSAAAVATSDSVSSSDLSHTLSNDAVVSTPSWTGTRTSSGAPDLRNEVDCWAVALATEGACKNETKEKPLRTHIYAAPLYPHCSPPTRAQAVPTPKLGEETGVGTALTATRRGVAADKPKETTCDGSQSRALSKRTRPLLTSTVTAELVRGYEDYVQRQRRAIDRARAASGEGRNKLGEICTFRPTLTPRSVMLSDRNLEKRMAYARELHLRKHRLHLLHTAVLAEQSGKGGSPGAAGSGGGAATCGALASTQTPPPTPSTQHPSTPLSSASPLSCCSPLIEVSSLSCSTPRHESGSAPSKPTRTLPSTHEDRAAGDAGLSQAMAVLEQLLKDTARKECSTQTAEAAVRELPPSLSVQGATLSAVHDAEMTARDVRDATQTVDTAPQYQFCVTRPAQPILSAEEEHLAPRHSEKTLRAAD</sequence>
<dbReference type="EMBL" id="JAFEUZ010000035">
    <property type="protein sequence ID" value="KAG5466994.1"/>
    <property type="molecule type" value="Genomic_DNA"/>
</dbReference>
<feature type="region of interest" description="Disordered" evidence="1">
    <location>
        <begin position="45"/>
        <end position="114"/>
    </location>
</feature>
<gene>
    <name evidence="2" type="ORF">LSCM1_01172</name>
</gene>